<dbReference type="GO" id="GO:0006313">
    <property type="term" value="P:DNA transposition"/>
    <property type="evidence" value="ECO:0007669"/>
    <property type="project" value="InterPro"/>
</dbReference>
<dbReference type="PANTHER" id="PTHR33215">
    <property type="entry name" value="PROTEIN DISTAL ANTENNA"/>
    <property type="match status" value="1"/>
</dbReference>
<keyword evidence="1" id="KW-0175">Coiled coil</keyword>
<dbReference type="PANTHER" id="PTHR33215:SF13">
    <property type="entry name" value="PROTEIN DISTAL ANTENNA"/>
    <property type="match status" value="1"/>
</dbReference>
<dbReference type="InterPro" id="IPR051839">
    <property type="entry name" value="RD_transcriptional_regulator"/>
</dbReference>
<dbReference type="InterPro" id="IPR009057">
    <property type="entry name" value="Homeodomain-like_sf"/>
</dbReference>
<dbReference type="InterPro" id="IPR002514">
    <property type="entry name" value="Transposase_8"/>
</dbReference>
<dbReference type="Proteomes" id="UP000316388">
    <property type="component" value="Unassembled WGS sequence"/>
</dbReference>
<reference evidence="2 3" key="1">
    <citation type="submission" date="2019-07" db="EMBL/GenBank/DDBJ databases">
        <title>Tepidimonas fonticaldi AT-A2 draft genome.</title>
        <authorList>
            <person name="Da Costa M.S."/>
            <person name="Froufe H.J.C."/>
            <person name="Egas C."/>
            <person name="Albuquerque L."/>
        </authorList>
    </citation>
    <scope>NUCLEOTIDE SEQUENCE [LARGE SCALE GENOMIC DNA]</scope>
    <source>
        <strain evidence="2 3">AT-A2</strain>
    </source>
</reference>
<proteinExistence type="predicted"/>
<evidence type="ECO:0000313" key="3">
    <source>
        <dbReference type="Proteomes" id="UP000316388"/>
    </source>
</evidence>
<dbReference type="SUPFAM" id="SSF46689">
    <property type="entry name" value="Homeodomain-like"/>
    <property type="match status" value="1"/>
</dbReference>
<accession>A0A554XPV0</accession>
<dbReference type="Gene3D" id="1.10.10.60">
    <property type="entry name" value="Homeodomain-like"/>
    <property type="match status" value="1"/>
</dbReference>
<evidence type="ECO:0000256" key="1">
    <source>
        <dbReference type="SAM" id="Coils"/>
    </source>
</evidence>
<protein>
    <submittedName>
        <fullName evidence="2">Insertion element IS6110 uncharacterized 12.0 kDa protein</fullName>
    </submittedName>
</protein>
<dbReference type="Pfam" id="PF01527">
    <property type="entry name" value="HTH_Tnp_1"/>
    <property type="match status" value="1"/>
</dbReference>
<comment type="caution">
    <text evidence="2">The sequence shown here is derived from an EMBL/GenBank/DDBJ whole genome shotgun (WGS) entry which is preliminary data.</text>
</comment>
<evidence type="ECO:0000313" key="2">
    <source>
        <dbReference type="EMBL" id="TSE37861.1"/>
    </source>
</evidence>
<sequence>MSQKRYPEEFKIEAVRQIVERGHPVAEVSARLGVSQHSLYKWIKERQTPPGQRQEQLSRSEELRRLKAELKRVTEERDILKKAAAYFAKQSG</sequence>
<dbReference type="GO" id="GO:0003677">
    <property type="term" value="F:DNA binding"/>
    <property type="evidence" value="ECO:0007669"/>
    <property type="project" value="InterPro"/>
</dbReference>
<name>A0A554XPV0_9BURK</name>
<gene>
    <name evidence="2" type="ORF">Tfont_00514</name>
</gene>
<dbReference type="EMBL" id="VJOO01000003">
    <property type="protein sequence ID" value="TSE37861.1"/>
    <property type="molecule type" value="Genomic_DNA"/>
</dbReference>
<feature type="coiled-coil region" evidence="1">
    <location>
        <begin position="53"/>
        <end position="83"/>
    </location>
</feature>
<dbReference type="AlphaFoldDB" id="A0A554XPV0"/>
<dbReference type="GO" id="GO:0004803">
    <property type="term" value="F:transposase activity"/>
    <property type="evidence" value="ECO:0007669"/>
    <property type="project" value="InterPro"/>
</dbReference>
<organism evidence="2 3">
    <name type="scientific">Tepidimonas fonticaldi</name>
    <dbReference type="NCBI Taxonomy" id="1101373"/>
    <lineage>
        <taxon>Bacteria</taxon>
        <taxon>Pseudomonadati</taxon>
        <taxon>Pseudomonadota</taxon>
        <taxon>Betaproteobacteria</taxon>
        <taxon>Burkholderiales</taxon>
        <taxon>Tepidimonas</taxon>
    </lineage>
</organism>